<dbReference type="Proteomes" id="UP000219612">
    <property type="component" value="Unassembled WGS sequence"/>
</dbReference>
<keyword evidence="3" id="KW-1185">Reference proteome</keyword>
<gene>
    <name evidence="2" type="ORF">SAMN05421748_105200</name>
</gene>
<feature type="region of interest" description="Disordered" evidence="1">
    <location>
        <begin position="1"/>
        <end position="27"/>
    </location>
</feature>
<reference evidence="2 3" key="1">
    <citation type="submission" date="2017-09" db="EMBL/GenBank/DDBJ databases">
        <authorList>
            <person name="Ehlers B."/>
            <person name="Leendertz F.H."/>
        </authorList>
    </citation>
    <scope>NUCLEOTIDE SEQUENCE [LARGE SCALE GENOMIC DNA]</scope>
    <source>
        <strain evidence="2 3">CGMCC 4.6857</strain>
    </source>
</reference>
<dbReference type="AlphaFoldDB" id="A0A285HRB6"/>
<accession>A0A285HRB6</accession>
<organism evidence="2 3">
    <name type="scientific">Paractinoplanes atraurantiacus</name>
    <dbReference type="NCBI Taxonomy" id="1036182"/>
    <lineage>
        <taxon>Bacteria</taxon>
        <taxon>Bacillati</taxon>
        <taxon>Actinomycetota</taxon>
        <taxon>Actinomycetes</taxon>
        <taxon>Micromonosporales</taxon>
        <taxon>Micromonosporaceae</taxon>
        <taxon>Paractinoplanes</taxon>
    </lineage>
</organism>
<sequence length="69" mass="7432">MTLQTGRAQPHPLQAVEQTGRGLPLRHRPFDDGQVLVLSGENDRTNATAFTALSRRLGGSGPAQRATRP</sequence>
<dbReference type="RefSeq" id="WP_097320540.1">
    <property type="nucleotide sequence ID" value="NZ_OBDY01000005.1"/>
</dbReference>
<protein>
    <submittedName>
        <fullName evidence="2">Uncharacterized protein</fullName>
    </submittedName>
</protein>
<evidence type="ECO:0000313" key="2">
    <source>
        <dbReference type="EMBL" id="SNY38272.1"/>
    </source>
</evidence>
<evidence type="ECO:0000256" key="1">
    <source>
        <dbReference type="SAM" id="MobiDB-lite"/>
    </source>
</evidence>
<evidence type="ECO:0000313" key="3">
    <source>
        <dbReference type="Proteomes" id="UP000219612"/>
    </source>
</evidence>
<name>A0A285HRB6_9ACTN</name>
<proteinExistence type="predicted"/>
<dbReference type="EMBL" id="OBDY01000005">
    <property type="protein sequence ID" value="SNY38272.1"/>
    <property type="molecule type" value="Genomic_DNA"/>
</dbReference>